<proteinExistence type="predicted"/>
<keyword evidence="1" id="KW-0812">Transmembrane</keyword>
<dbReference type="eggNOG" id="arCOG00130">
    <property type="taxonomic scope" value="Archaea"/>
</dbReference>
<dbReference type="SUPFAM" id="SSF103473">
    <property type="entry name" value="MFS general substrate transporter"/>
    <property type="match status" value="1"/>
</dbReference>
<dbReference type="InterPro" id="IPR020846">
    <property type="entry name" value="MFS_dom"/>
</dbReference>
<feature type="transmembrane region" description="Helical" evidence="1">
    <location>
        <begin position="163"/>
        <end position="182"/>
    </location>
</feature>
<dbReference type="InterPro" id="IPR036259">
    <property type="entry name" value="MFS_trans_sf"/>
</dbReference>
<feature type="transmembrane region" description="Helical" evidence="1">
    <location>
        <begin position="269"/>
        <end position="287"/>
    </location>
</feature>
<evidence type="ECO:0000313" key="3">
    <source>
        <dbReference type="EMBL" id="ABR54605.1"/>
    </source>
</evidence>
<protein>
    <submittedName>
        <fullName evidence="3">Major facilitator superfamily MFS_1</fullName>
    </submittedName>
</protein>
<accession>A6UQ33</accession>
<dbReference type="KEGG" id="mvn:Mevan_0699"/>
<dbReference type="STRING" id="406327.Mevan_0699"/>
<dbReference type="HOGENOM" id="CLU_057648_0_0_2"/>
<sequence length="383" mass="43455">MIKEIKKNPMYGYLFYLVVAAAISNQAWNTLFNNYAVDIVGINGFQMGIIQSVREIPGFLTFLVVYILIVIKEHRLSALSTVLMGIGVAITGLFPSFKGLLFTTFLMSLGFHYFETTNKSLTLQHFGKKEAPLVLGRFGSYSAIVSIFFGLMLLISVKFFPIWLNYLVYGIIISTIGLYFLFKNPIFLEVPKQKKGMVLKKKYWLYYALNFLAGARRQIFIAFAVFLLVKHYNFTVLEVAILFVLNNIFVFLTAPKIAEGINRFGERKVLTFEYLALIFIFLGYAFIESRNVALILYIIDHVIFGFAIGINTYFQKTADSEDIAPSMGVGFAINHISAVIVPIIGGILWMTNWKTPFIMGAIFSAISLFFVKYIPKDIKIIQN</sequence>
<dbReference type="CDD" id="cd06174">
    <property type="entry name" value="MFS"/>
    <property type="match status" value="1"/>
</dbReference>
<feature type="domain" description="Major facilitator superfamily (MFS) profile" evidence="2">
    <location>
        <begin position="202"/>
        <end position="383"/>
    </location>
</feature>
<gene>
    <name evidence="3" type="ordered locus">Mevan_0699</name>
</gene>
<feature type="transmembrane region" description="Helical" evidence="1">
    <location>
        <begin position="76"/>
        <end position="94"/>
    </location>
</feature>
<organism evidence="3 4">
    <name type="scientific">Methanococcus vannielii (strain ATCC 35089 / DSM 1224 / JCM 13029 / OCM 148 / SB)</name>
    <dbReference type="NCBI Taxonomy" id="406327"/>
    <lineage>
        <taxon>Archaea</taxon>
        <taxon>Methanobacteriati</taxon>
        <taxon>Methanobacteriota</taxon>
        <taxon>Methanomada group</taxon>
        <taxon>Methanococci</taxon>
        <taxon>Methanococcales</taxon>
        <taxon>Methanococcaceae</taxon>
        <taxon>Methanococcus</taxon>
    </lineage>
</organism>
<dbReference type="InterPro" id="IPR011701">
    <property type="entry name" value="MFS"/>
</dbReference>
<dbReference type="AlphaFoldDB" id="A6UQ33"/>
<keyword evidence="1" id="KW-1133">Transmembrane helix</keyword>
<dbReference type="Proteomes" id="UP000001107">
    <property type="component" value="Chromosome"/>
</dbReference>
<feature type="transmembrane region" description="Helical" evidence="1">
    <location>
        <begin position="234"/>
        <end position="257"/>
    </location>
</feature>
<keyword evidence="1" id="KW-0472">Membrane</keyword>
<keyword evidence="4" id="KW-1185">Reference proteome</keyword>
<name>A6UQ33_METVS</name>
<feature type="transmembrane region" description="Helical" evidence="1">
    <location>
        <begin position="100"/>
        <end position="117"/>
    </location>
</feature>
<evidence type="ECO:0000259" key="2">
    <source>
        <dbReference type="PROSITE" id="PS50850"/>
    </source>
</evidence>
<dbReference type="EMBL" id="CP000742">
    <property type="protein sequence ID" value="ABR54605.1"/>
    <property type="molecule type" value="Genomic_DNA"/>
</dbReference>
<reference evidence="3" key="1">
    <citation type="submission" date="2007-06" db="EMBL/GenBank/DDBJ databases">
        <title>Complete sequence of Methanococcus vannielii SB.</title>
        <authorList>
            <consortium name="US DOE Joint Genome Institute"/>
            <person name="Copeland A."/>
            <person name="Lucas S."/>
            <person name="Lapidus A."/>
            <person name="Barry K."/>
            <person name="Glavina del Rio T."/>
            <person name="Dalin E."/>
            <person name="Tice H."/>
            <person name="Pitluck S."/>
            <person name="Chain P."/>
            <person name="Malfatti S."/>
            <person name="Shin M."/>
            <person name="Vergez L."/>
            <person name="Schmutz J."/>
            <person name="Larimer F."/>
            <person name="Land M."/>
            <person name="Hauser L."/>
            <person name="Kyrpides N."/>
            <person name="Anderson I."/>
            <person name="Sieprawska-Lupa M."/>
            <person name="Whitman W.B."/>
            <person name="Richardson P."/>
        </authorList>
    </citation>
    <scope>NUCLEOTIDE SEQUENCE [LARGE SCALE GENOMIC DNA]</scope>
    <source>
        <strain evidence="3">SB</strain>
    </source>
</reference>
<dbReference type="Pfam" id="PF07690">
    <property type="entry name" value="MFS_1"/>
    <property type="match status" value="1"/>
</dbReference>
<feature type="transmembrane region" description="Helical" evidence="1">
    <location>
        <begin position="356"/>
        <end position="374"/>
    </location>
</feature>
<feature type="transmembrane region" description="Helical" evidence="1">
    <location>
        <begin position="293"/>
        <end position="314"/>
    </location>
</feature>
<feature type="transmembrane region" description="Helical" evidence="1">
    <location>
        <begin position="12"/>
        <end position="28"/>
    </location>
</feature>
<dbReference type="PROSITE" id="PS50850">
    <property type="entry name" value="MFS"/>
    <property type="match status" value="1"/>
</dbReference>
<dbReference type="GO" id="GO:0022857">
    <property type="term" value="F:transmembrane transporter activity"/>
    <property type="evidence" value="ECO:0007669"/>
    <property type="project" value="InterPro"/>
</dbReference>
<feature type="transmembrane region" description="Helical" evidence="1">
    <location>
        <begin position="48"/>
        <end position="69"/>
    </location>
</feature>
<evidence type="ECO:0000313" key="4">
    <source>
        <dbReference type="Proteomes" id="UP000001107"/>
    </source>
</evidence>
<dbReference type="Gene3D" id="1.20.1250.20">
    <property type="entry name" value="MFS general substrate transporter like domains"/>
    <property type="match status" value="2"/>
</dbReference>
<feature type="transmembrane region" description="Helical" evidence="1">
    <location>
        <begin position="326"/>
        <end position="350"/>
    </location>
</feature>
<feature type="transmembrane region" description="Helical" evidence="1">
    <location>
        <begin position="203"/>
        <end position="228"/>
    </location>
</feature>
<feature type="transmembrane region" description="Helical" evidence="1">
    <location>
        <begin position="138"/>
        <end position="157"/>
    </location>
</feature>
<evidence type="ECO:0000256" key="1">
    <source>
        <dbReference type="SAM" id="Phobius"/>
    </source>
</evidence>